<protein>
    <submittedName>
        <fullName evidence="3">GIY-YIG nuclease family protein</fullName>
    </submittedName>
</protein>
<keyword evidence="4" id="KW-1185">Reference proteome</keyword>
<dbReference type="InterPro" id="IPR035901">
    <property type="entry name" value="GIY-YIG_endonuc_sf"/>
</dbReference>
<accession>A0ABT6ZIW3</accession>
<dbReference type="PANTHER" id="PTHR34477">
    <property type="entry name" value="UPF0213 PROTEIN YHBQ"/>
    <property type="match status" value="1"/>
</dbReference>
<dbReference type="CDD" id="cd10456">
    <property type="entry name" value="GIY-YIG_UPF0213"/>
    <property type="match status" value="1"/>
</dbReference>
<name>A0ABT6ZIW3_9ACTN</name>
<feature type="domain" description="GIY-YIG" evidence="2">
    <location>
        <begin position="1"/>
        <end position="70"/>
    </location>
</feature>
<dbReference type="RefSeq" id="WP_283712690.1">
    <property type="nucleotide sequence ID" value="NZ_JASJEX010000001.1"/>
</dbReference>
<evidence type="ECO:0000256" key="1">
    <source>
        <dbReference type="ARBA" id="ARBA00007435"/>
    </source>
</evidence>
<organism evidence="3 4">
    <name type="scientific">Kribbibacterium absianum</name>
    <dbReference type="NCBI Taxonomy" id="3044210"/>
    <lineage>
        <taxon>Bacteria</taxon>
        <taxon>Bacillati</taxon>
        <taxon>Actinomycetota</taxon>
        <taxon>Coriobacteriia</taxon>
        <taxon>Coriobacteriales</taxon>
        <taxon>Kribbibacteriaceae</taxon>
        <taxon>Kribbibacterium</taxon>
    </lineage>
</organism>
<dbReference type="PROSITE" id="PS50164">
    <property type="entry name" value="GIY_YIG"/>
    <property type="match status" value="1"/>
</dbReference>
<proteinExistence type="inferred from homology"/>
<gene>
    <name evidence="3" type="ORF">QJ043_02690</name>
</gene>
<evidence type="ECO:0000313" key="4">
    <source>
        <dbReference type="Proteomes" id="UP001431693"/>
    </source>
</evidence>
<comment type="caution">
    <text evidence="3">The sequence shown here is derived from an EMBL/GenBank/DDBJ whole genome shotgun (WGS) entry which is preliminary data.</text>
</comment>
<dbReference type="InterPro" id="IPR000305">
    <property type="entry name" value="GIY-YIG_endonuc"/>
</dbReference>
<sequence>MVRCRDGSLYTGYARDVNARVAAHNAGSGAKYTRSRRPVALAAWADLEDRHRALSAEWRIKRLTKGAKEALVTRYQASPGDFRRSVLRLLGESG</sequence>
<dbReference type="Pfam" id="PF01541">
    <property type="entry name" value="GIY-YIG"/>
    <property type="match status" value="1"/>
</dbReference>
<dbReference type="InterPro" id="IPR050190">
    <property type="entry name" value="UPF0213_domain"/>
</dbReference>
<comment type="similarity">
    <text evidence="1">Belongs to the UPF0213 family.</text>
</comment>
<dbReference type="SUPFAM" id="SSF82771">
    <property type="entry name" value="GIY-YIG endonuclease"/>
    <property type="match status" value="1"/>
</dbReference>
<dbReference type="Gene3D" id="3.40.1440.10">
    <property type="entry name" value="GIY-YIG endonuclease"/>
    <property type="match status" value="1"/>
</dbReference>
<reference evidence="3" key="1">
    <citation type="submission" date="2023-05" db="EMBL/GenBank/DDBJ databases">
        <title>[olsenella] sp. nov., isolated from a pig farm feces dump.</title>
        <authorList>
            <person name="Chang Y.-H."/>
        </authorList>
    </citation>
    <scope>NUCLEOTIDE SEQUENCE</scope>
    <source>
        <strain evidence="3">YH-ols2217</strain>
    </source>
</reference>
<evidence type="ECO:0000313" key="3">
    <source>
        <dbReference type="EMBL" id="MDJ1128991.1"/>
    </source>
</evidence>
<dbReference type="PANTHER" id="PTHR34477:SF1">
    <property type="entry name" value="UPF0213 PROTEIN YHBQ"/>
    <property type="match status" value="1"/>
</dbReference>
<evidence type="ECO:0000259" key="2">
    <source>
        <dbReference type="PROSITE" id="PS50164"/>
    </source>
</evidence>
<dbReference type="EMBL" id="JASJEX010000001">
    <property type="protein sequence ID" value="MDJ1128991.1"/>
    <property type="molecule type" value="Genomic_DNA"/>
</dbReference>
<dbReference type="Proteomes" id="UP001431693">
    <property type="component" value="Unassembled WGS sequence"/>
</dbReference>